<evidence type="ECO:0000256" key="5">
    <source>
        <dbReference type="ARBA" id="ARBA00022840"/>
    </source>
</evidence>
<dbReference type="InterPro" id="IPR027417">
    <property type="entry name" value="P-loop_NTPase"/>
</dbReference>
<dbReference type="InterPro" id="IPR011994">
    <property type="entry name" value="Cytidylate_kinase_dom"/>
</dbReference>
<dbReference type="PATRIC" id="fig|1653476.3.peg.556"/>
<dbReference type="KEGG" id="cthi:THC_0538"/>
<comment type="catalytic activity">
    <reaction evidence="6 8">
        <text>dCMP + ATP = dCDP + ADP</text>
        <dbReference type="Rhea" id="RHEA:25094"/>
        <dbReference type="ChEBI" id="CHEBI:30616"/>
        <dbReference type="ChEBI" id="CHEBI:57566"/>
        <dbReference type="ChEBI" id="CHEBI:58593"/>
        <dbReference type="ChEBI" id="CHEBI:456216"/>
        <dbReference type="EC" id="2.7.4.25"/>
    </reaction>
</comment>
<dbReference type="SUPFAM" id="SSF52540">
    <property type="entry name" value="P-loop containing nucleoside triphosphate hydrolases"/>
    <property type="match status" value="1"/>
</dbReference>
<dbReference type="AlphaFoldDB" id="A0A0U5ALN0"/>
<comment type="similarity">
    <text evidence="1 8">Belongs to the cytidylate kinase family. Type 1 subfamily.</text>
</comment>
<feature type="domain" description="Cytidylate kinase" evidence="9">
    <location>
        <begin position="6"/>
        <end position="217"/>
    </location>
</feature>
<keyword evidence="11" id="KW-1185">Reference proteome</keyword>
<dbReference type="NCBIfam" id="TIGR00017">
    <property type="entry name" value="cmk"/>
    <property type="match status" value="1"/>
</dbReference>
<evidence type="ECO:0000256" key="6">
    <source>
        <dbReference type="ARBA" id="ARBA00047615"/>
    </source>
</evidence>
<dbReference type="GO" id="GO:0005524">
    <property type="term" value="F:ATP binding"/>
    <property type="evidence" value="ECO:0007669"/>
    <property type="project" value="UniProtKB-UniRule"/>
</dbReference>
<dbReference type="EC" id="2.7.4.25" evidence="8"/>
<reference evidence="11" key="2">
    <citation type="journal article" date="2016" name="Int. J. Syst. Evol. Microbiol.">
        <title>Caldimicrobium thiodismutans sp. nov., a sulfur-disproportionating bacterium isolated from a hot spring.</title>
        <authorList>
            <person name="Kojima H."/>
            <person name="Umezawa K."/>
            <person name="Fukui M."/>
        </authorList>
    </citation>
    <scope>NUCLEOTIDE SEQUENCE [LARGE SCALE GENOMIC DNA]</scope>
    <source>
        <strain evidence="11">TF1</strain>
    </source>
</reference>
<dbReference type="PANTHER" id="PTHR21299:SF2">
    <property type="entry name" value="CYTIDYLATE KINASE"/>
    <property type="match status" value="1"/>
</dbReference>
<evidence type="ECO:0000313" key="10">
    <source>
        <dbReference type="EMBL" id="BAU22932.1"/>
    </source>
</evidence>
<dbReference type="PANTHER" id="PTHR21299">
    <property type="entry name" value="CYTIDYLATE KINASE/PANTOATE-BETA-ALANINE LIGASE"/>
    <property type="match status" value="1"/>
</dbReference>
<dbReference type="Pfam" id="PF02224">
    <property type="entry name" value="Cytidylate_kin"/>
    <property type="match status" value="1"/>
</dbReference>
<sequence>MREFIITIDGPAGSGKTTVAKALAKKLNLDLLESGAFYRYLTLRLLQSDIMDSQFSSDEIFRKKIEEFLSEIEIKISPEGTVLIYQGRPINNELRSKEVEEKVSEISSHPVVREEVNKFMRRLIEGKRVITEGRDMGSCVFPQADLKFFLTADLEERARRRAKDVIDRGLEEVKKNLLERDKRDSEREIAPLKVPESAIVIDTTNLNFDQVVERLEMFIKRAYER</sequence>
<dbReference type="HAMAP" id="MF_00238">
    <property type="entry name" value="Cytidyl_kinase_type1"/>
    <property type="match status" value="1"/>
</dbReference>
<dbReference type="STRING" id="1653476.THC_0538"/>
<keyword evidence="5 8" id="KW-0067">ATP-binding</keyword>
<evidence type="ECO:0000259" key="9">
    <source>
        <dbReference type="Pfam" id="PF02224"/>
    </source>
</evidence>
<accession>A0A0U5ALN0</accession>
<gene>
    <name evidence="8" type="primary">cmk</name>
    <name evidence="10" type="ORF">THC_0538</name>
</gene>
<dbReference type="RefSeq" id="WP_068512954.1">
    <property type="nucleotide sequence ID" value="NZ_AP014945.1"/>
</dbReference>
<keyword evidence="2 8" id="KW-0808">Transferase</keyword>
<keyword evidence="3 8" id="KW-0547">Nucleotide-binding</keyword>
<comment type="catalytic activity">
    <reaction evidence="7 8">
        <text>CMP + ATP = CDP + ADP</text>
        <dbReference type="Rhea" id="RHEA:11600"/>
        <dbReference type="ChEBI" id="CHEBI:30616"/>
        <dbReference type="ChEBI" id="CHEBI:58069"/>
        <dbReference type="ChEBI" id="CHEBI:60377"/>
        <dbReference type="ChEBI" id="CHEBI:456216"/>
        <dbReference type="EC" id="2.7.4.25"/>
    </reaction>
</comment>
<dbReference type="InterPro" id="IPR003136">
    <property type="entry name" value="Cytidylate_kin"/>
</dbReference>
<reference evidence="10 11" key="1">
    <citation type="journal article" date="2016" name="Int. J. Syst. Evol. Microbiol.">
        <title>Caldimicrobium thiodismutans sp. nov., a sulfur-disproportionating bacterium isolated from a hot spring, and emended description of the genus Caldimicrobium.</title>
        <authorList>
            <person name="Kojima H."/>
            <person name="Umezawa K."/>
            <person name="Fukui M."/>
        </authorList>
    </citation>
    <scope>NUCLEOTIDE SEQUENCE [LARGE SCALE GENOMIC DNA]</scope>
    <source>
        <strain evidence="10 11">TF1</strain>
    </source>
</reference>
<dbReference type="GO" id="GO:0015949">
    <property type="term" value="P:nucleobase-containing small molecule interconversion"/>
    <property type="evidence" value="ECO:0007669"/>
    <property type="project" value="TreeGrafter"/>
</dbReference>
<comment type="subcellular location">
    <subcellularLocation>
        <location evidence="8">Cytoplasm</location>
    </subcellularLocation>
</comment>
<keyword evidence="8" id="KW-0963">Cytoplasm</keyword>
<dbReference type="GO" id="GO:0006220">
    <property type="term" value="P:pyrimidine nucleotide metabolic process"/>
    <property type="evidence" value="ECO:0007669"/>
    <property type="project" value="UniProtKB-UniRule"/>
</dbReference>
<protein>
    <recommendedName>
        <fullName evidence="8">Cytidylate kinase</fullName>
        <shortName evidence="8">CK</shortName>
        <ecNumber evidence="8">2.7.4.25</ecNumber>
    </recommendedName>
    <alternativeName>
        <fullName evidence="8">Cytidine monophosphate kinase</fullName>
        <shortName evidence="8">CMP kinase</shortName>
    </alternativeName>
</protein>
<keyword evidence="4 8" id="KW-0418">Kinase</keyword>
<evidence type="ECO:0000256" key="3">
    <source>
        <dbReference type="ARBA" id="ARBA00022741"/>
    </source>
</evidence>
<proteinExistence type="inferred from homology"/>
<evidence type="ECO:0000256" key="8">
    <source>
        <dbReference type="HAMAP-Rule" id="MF_00238"/>
    </source>
</evidence>
<dbReference type="Gene3D" id="3.40.50.300">
    <property type="entry name" value="P-loop containing nucleotide triphosphate hydrolases"/>
    <property type="match status" value="1"/>
</dbReference>
<dbReference type="CDD" id="cd02020">
    <property type="entry name" value="CMPK"/>
    <property type="match status" value="1"/>
</dbReference>
<evidence type="ECO:0000256" key="4">
    <source>
        <dbReference type="ARBA" id="ARBA00022777"/>
    </source>
</evidence>
<dbReference type="GO" id="GO:0036430">
    <property type="term" value="F:CMP kinase activity"/>
    <property type="evidence" value="ECO:0007669"/>
    <property type="project" value="RHEA"/>
</dbReference>
<dbReference type="GO" id="GO:0005829">
    <property type="term" value="C:cytosol"/>
    <property type="evidence" value="ECO:0007669"/>
    <property type="project" value="TreeGrafter"/>
</dbReference>
<evidence type="ECO:0000256" key="1">
    <source>
        <dbReference type="ARBA" id="ARBA00009427"/>
    </source>
</evidence>
<dbReference type="Proteomes" id="UP000068196">
    <property type="component" value="Chromosome"/>
</dbReference>
<evidence type="ECO:0000256" key="2">
    <source>
        <dbReference type="ARBA" id="ARBA00022679"/>
    </source>
</evidence>
<dbReference type="OrthoDB" id="9807434at2"/>
<feature type="binding site" evidence="8">
    <location>
        <begin position="10"/>
        <end position="18"/>
    </location>
    <ligand>
        <name>ATP</name>
        <dbReference type="ChEBI" id="CHEBI:30616"/>
    </ligand>
</feature>
<dbReference type="EMBL" id="AP014945">
    <property type="protein sequence ID" value="BAU22932.1"/>
    <property type="molecule type" value="Genomic_DNA"/>
</dbReference>
<evidence type="ECO:0000313" key="11">
    <source>
        <dbReference type="Proteomes" id="UP000068196"/>
    </source>
</evidence>
<name>A0A0U5ALN0_9BACT</name>
<dbReference type="GO" id="GO:0036431">
    <property type="term" value="F:dCMP kinase activity"/>
    <property type="evidence" value="ECO:0007669"/>
    <property type="project" value="InterPro"/>
</dbReference>
<organism evidence="10 11">
    <name type="scientific">Caldimicrobium thiodismutans</name>
    <dbReference type="NCBI Taxonomy" id="1653476"/>
    <lineage>
        <taxon>Bacteria</taxon>
        <taxon>Pseudomonadati</taxon>
        <taxon>Thermodesulfobacteriota</taxon>
        <taxon>Thermodesulfobacteria</taxon>
        <taxon>Thermodesulfobacteriales</taxon>
        <taxon>Thermodesulfobacteriaceae</taxon>
        <taxon>Caldimicrobium</taxon>
    </lineage>
</organism>
<evidence type="ECO:0000256" key="7">
    <source>
        <dbReference type="ARBA" id="ARBA00048478"/>
    </source>
</evidence>